<dbReference type="EMBL" id="JASBWT010000020">
    <property type="protein sequence ID" value="KAJ9096076.1"/>
    <property type="molecule type" value="Genomic_DNA"/>
</dbReference>
<dbReference type="Proteomes" id="UP001227268">
    <property type="component" value="Unassembled WGS sequence"/>
</dbReference>
<evidence type="ECO:0000313" key="2">
    <source>
        <dbReference type="Proteomes" id="UP001227268"/>
    </source>
</evidence>
<organism evidence="1 2">
    <name type="scientific">Naganishia friedmannii</name>
    <dbReference type="NCBI Taxonomy" id="89922"/>
    <lineage>
        <taxon>Eukaryota</taxon>
        <taxon>Fungi</taxon>
        <taxon>Dikarya</taxon>
        <taxon>Basidiomycota</taxon>
        <taxon>Agaricomycotina</taxon>
        <taxon>Tremellomycetes</taxon>
        <taxon>Filobasidiales</taxon>
        <taxon>Filobasidiaceae</taxon>
        <taxon>Naganishia</taxon>
    </lineage>
</organism>
<protein>
    <submittedName>
        <fullName evidence="1">Uncharacterized protein</fullName>
    </submittedName>
</protein>
<name>A0ACC2VB61_9TREE</name>
<comment type="caution">
    <text evidence="1">The sequence shown here is derived from an EMBL/GenBank/DDBJ whole genome shotgun (WGS) entry which is preliminary data.</text>
</comment>
<sequence>MPKAHKSKLNAKVKVIDVPQVKKKVGKELGVPNLKASQKALAVQHAKANRNARAGPSRQQQPVSMTALAASASKQEVLDLPLITADNFVSADPLDAALTIRDSSVRAFARELKKVIDRSDVIIQVLDARDPEGTRSKWVEDEVRKREADGKRLIGIVNKIDLVPRSNLEAWLKHLRLSFPVLPFKSSTQAQRTNLSQAHVPTASGTGDASIPSTAASMGAPSLLRLLKQYALSRPHQTLTVGIIGYPNVGKSSLINSLKRSRACAVAAQPGKTRIIQEVMLDKGVKVLDCPGVVLEDFGAHQEGEEERRRRLGEVMLRNCIKVEEIEDPIAPVEAILSRVDMAVMQGLYPGLQTYRNVTEFLVQIALTTGRLKGQGIPNLEAAAVMVLRHWNDGKIPFYTTAPLTTSTVVNTGSNGVAVESSGAGMQVDDSANAGDAILSGFSAAFDLDGLLANFGGSGEYDEEEDADLLAKEGETAANAQAIAIDTEPLDDSAPGLAIARPAVIQMPKFTLPKSYPALPPSASEPLTSNQFSRLFTQAELELLPNSHPLDRKTLKKAAKRSAKAAREAEVREREADADMFDAASMFGSMSVAVPKRLEKKKAKAKPTQTKTTRGTLPPVTIDVETQKELEFANFLNSVGVKMASEQPEQSLPSLSDRLMPSASMEVEITDDALRRQTDLDGALDISKSVANSAVLPDLGLEESIVEAGRMNLENRIAKNRLYTRDETAPDAPETRVPSRVLEAVDLEFLSAYQGQQEYPCIAERRLLAGLRLGCRRVANQRKRTASFGYTAGSLVNRQDLSLCYSLWSITTRNNYSGVEWISDNRLVLVFQDGREAKIAISLLAKTGFDPYPPNHDDPLELRAAKPVPRRLLPLPEDELPSDSATSDEKKIRPAKSTGLDPTDLLFDRKRDLVPVKKTNDEDLPEGLREGARLDIRYAMESDVKARTAAKDSQWYKKHGRAAGKGANTGRDQRHSPYGRRRSASPGSRNDNGQSGDRRERGGTGRRPVRTQNDLDAELDAMRGGTYVEPATDITMDITDEPSRERRQGGRAGGNRRENGNRREGGNRREEKSQADLDAELEAFLADRGDRGESRKENVDKSNRFE</sequence>
<proteinExistence type="predicted"/>
<reference evidence="1" key="1">
    <citation type="submission" date="2023-04" db="EMBL/GenBank/DDBJ databases">
        <title>Draft Genome sequencing of Naganishia species isolated from polar environments using Oxford Nanopore Technology.</title>
        <authorList>
            <person name="Leo P."/>
            <person name="Venkateswaran K."/>
        </authorList>
    </citation>
    <scope>NUCLEOTIDE SEQUENCE</scope>
    <source>
        <strain evidence="1">MNA-CCFEE 5423</strain>
    </source>
</reference>
<gene>
    <name evidence="1" type="ORF">QFC21_005441</name>
</gene>
<accession>A0ACC2VB61</accession>
<keyword evidence="2" id="KW-1185">Reference proteome</keyword>
<evidence type="ECO:0000313" key="1">
    <source>
        <dbReference type="EMBL" id="KAJ9096076.1"/>
    </source>
</evidence>